<protein>
    <submittedName>
        <fullName evidence="3">Uncharacterized protein</fullName>
    </submittedName>
</protein>
<sequence length="142" mass="16639">MLEEKLKDFEKSSDSHLGIFKGSIEKIIKDLEILARFRELDNLPTIDLQYSAAGNMYKNVQLLYSTLKYEDPRILKILKNEDLAKIPSQEAEKCHESEFNDEAEKIQDKILGKISRRQEPEEEEEEEELDWGSEDEEGYTPR</sequence>
<evidence type="ECO:0000256" key="1">
    <source>
        <dbReference type="SAM" id="MobiDB-lite"/>
    </source>
</evidence>
<organism evidence="3 5">
    <name type="scientific">Legionella steigerwaltii</name>
    <dbReference type="NCBI Taxonomy" id="460"/>
    <lineage>
        <taxon>Bacteria</taxon>
        <taxon>Pseudomonadati</taxon>
        <taxon>Pseudomonadota</taxon>
        <taxon>Gammaproteobacteria</taxon>
        <taxon>Legionellales</taxon>
        <taxon>Legionellaceae</taxon>
        <taxon>Legionella</taxon>
    </lineage>
</organism>
<reference evidence="3 5" key="2">
    <citation type="submission" date="2018-06" db="EMBL/GenBank/DDBJ databases">
        <authorList>
            <consortium name="Pathogen Informatics"/>
            <person name="Doyle S."/>
        </authorList>
    </citation>
    <scope>NUCLEOTIDE SEQUENCE [LARGE SCALE GENOMIC DNA]</scope>
    <source>
        <strain evidence="3 5">NCTC11991</strain>
    </source>
</reference>
<evidence type="ECO:0000313" key="4">
    <source>
        <dbReference type="Proteomes" id="UP000054820"/>
    </source>
</evidence>
<reference evidence="2 4" key="1">
    <citation type="submission" date="2015-11" db="EMBL/GenBank/DDBJ databases">
        <title>Genomic analysis of 38 Legionella species identifies large and diverse effector repertoires.</title>
        <authorList>
            <person name="Burstein D."/>
            <person name="Amaro F."/>
            <person name="Zusman T."/>
            <person name="Lifshitz Z."/>
            <person name="Cohen O."/>
            <person name="Gilbert J.A."/>
            <person name="Pupko T."/>
            <person name="Shuman H.A."/>
            <person name="Segal G."/>
        </authorList>
    </citation>
    <scope>NUCLEOTIDE SEQUENCE [LARGE SCALE GENOMIC DNA]</scope>
    <source>
        <strain evidence="2 4">SC-18-C9</strain>
    </source>
</reference>
<feature type="region of interest" description="Disordered" evidence="1">
    <location>
        <begin position="89"/>
        <end position="142"/>
    </location>
</feature>
<feature type="compositionally biased region" description="Basic and acidic residues" evidence="1">
    <location>
        <begin position="89"/>
        <end position="119"/>
    </location>
</feature>
<keyword evidence="4" id="KW-1185">Reference proteome</keyword>
<dbReference type="Proteomes" id="UP000054820">
    <property type="component" value="Unassembled WGS sequence"/>
</dbReference>
<dbReference type="EMBL" id="LNYZ01000013">
    <property type="protein sequence ID" value="KTD77677.1"/>
    <property type="molecule type" value="Genomic_DNA"/>
</dbReference>
<feature type="compositionally biased region" description="Acidic residues" evidence="1">
    <location>
        <begin position="120"/>
        <end position="142"/>
    </location>
</feature>
<evidence type="ECO:0000313" key="2">
    <source>
        <dbReference type="EMBL" id="KTD77677.1"/>
    </source>
</evidence>
<evidence type="ECO:0000313" key="5">
    <source>
        <dbReference type="Proteomes" id="UP000255110"/>
    </source>
</evidence>
<dbReference type="AlphaFoldDB" id="A0A378L8F8"/>
<name>A0A378L8F8_9GAMM</name>
<dbReference type="EMBL" id="UGOY01000001">
    <property type="protein sequence ID" value="STY22987.1"/>
    <property type="molecule type" value="Genomic_DNA"/>
</dbReference>
<accession>A0A378L8F8</accession>
<dbReference type="Proteomes" id="UP000255110">
    <property type="component" value="Unassembled WGS sequence"/>
</dbReference>
<proteinExistence type="predicted"/>
<evidence type="ECO:0000313" key="3">
    <source>
        <dbReference type="EMBL" id="STY22987.1"/>
    </source>
</evidence>
<dbReference type="RefSeq" id="WP_058477569.1">
    <property type="nucleotide sequence ID" value="NZ_CAAAIO010000001.1"/>
</dbReference>
<gene>
    <name evidence="2" type="ORF">Lstg_2034</name>
    <name evidence="3" type="ORF">NCTC11991_01589</name>
</gene>